<proteinExistence type="predicted"/>
<name>A0A3B1DL87_9ZZZZ</name>
<reference evidence="2" key="1">
    <citation type="submission" date="2018-06" db="EMBL/GenBank/DDBJ databases">
        <authorList>
            <person name="Zhirakovskaya E."/>
        </authorList>
    </citation>
    <scope>NUCLEOTIDE SEQUENCE</scope>
</reference>
<keyword evidence="1" id="KW-0472">Membrane</keyword>
<organism evidence="2">
    <name type="scientific">hydrothermal vent metagenome</name>
    <dbReference type="NCBI Taxonomy" id="652676"/>
    <lineage>
        <taxon>unclassified sequences</taxon>
        <taxon>metagenomes</taxon>
        <taxon>ecological metagenomes</taxon>
    </lineage>
</organism>
<evidence type="ECO:0008006" key="3">
    <source>
        <dbReference type="Google" id="ProtNLM"/>
    </source>
</evidence>
<protein>
    <recommendedName>
        <fullName evidence="3">NfeD-like C-terminal domain-containing protein</fullName>
    </recommendedName>
</protein>
<evidence type="ECO:0000313" key="2">
    <source>
        <dbReference type="EMBL" id="VAX35750.1"/>
    </source>
</evidence>
<sequence length="190" mass="20698">MSFNFFTTADMLGKVFWLCAMAGTLFFALRILMMLIGGDFGDDIDSDGYSEASDAAFEVFSINSITAFVMMFGWAGLTCHLQYALGQLQSVLIAFLVGVLAMLITAYLFQLASKLVDKGAVFKIQDTVGMNAEVYQKILANGRGKINVTPAGGQLRELDAMSADKEEIASFQTVKIVEVIDNNTVSVRKI</sequence>
<dbReference type="InterPro" id="IPR012340">
    <property type="entry name" value="NA-bd_OB-fold"/>
</dbReference>
<gene>
    <name evidence="2" type="ORF">MNBD_UNCLBAC01-208</name>
</gene>
<dbReference type="AlphaFoldDB" id="A0A3B1DL87"/>
<dbReference type="EMBL" id="UOGJ01000072">
    <property type="protein sequence ID" value="VAX35750.1"/>
    <property type="molecule type" value="Genomic_DNA"/>
</dbReference>
<dbReference type="Gene3D" id="2.40.50.140">
    <property type="entry name" value="Nucleic acid-binding proteins"/>
    <property type="match status" value="1"/>
</dbReference>
<accession>A0A3B1DL87</accession>
<feature type="transmembrane region" description="Helical" evidence="1">
    <location>
        <begin position="15"/>
        <end position="36"/>
    </location>
</feature>
<keyword evidence="1" id="KW-0812">Transmembrane</keyword>
<evidence type="ECO:0000256" key="1">
    <source>
        <dbReference type="SAM" id="Phobius"/>
    </source>
</evidence>
<feature type="transmembrane region" description="Helical" evidence="1">
    <location>
        <begin position="89"/>
        <end position="109"/>
    </location>
</feature>
<keyword evidence="1" id="KW-1133">Transmembrane helix</keyword>
<feature type="transmembrane region" description="Helical" evidence="1">
    <location>
        <begin position="57"/>
        <end position="77"/>
    </location>
</feature>